<organism evidence="1 2">
    <name type="scientific">Serendipita indica (strain DSM 11827)</name>
    <name type="common">Root endophyte fungus</name>
    <name type="synonym">Piriformospora indica</name>
    <dbReference type="NCBI Taxonomy" id="1109443"/>
    <lineage>
        <taxon>Eukaryota</taxon>
        <taxon>Fungi</taxon>
        <taxon>Dikarya</taxon>
        <taxon>Basidiomycota</taxon>
        <taxon>Agaricomycotina</taxon>
        <taxon>Agaricomycetes</taxon>
        <taxon>Sebacinales</taxon>
        <taxon>Serendipitaceae</taxon>
        <taxon>Serendipita</taxon>
    </lineage>
</organism>
<evidence type="ECO:0000313" key="2">
    <source>
        <dbReference type="Proteomes" id="UP000007148"/>
    </source>
</evidence>
<protein>
    <recommendedName>
        <fullName evidence="3">F-box domain-containing protein</fullName>
    </recommendedName>
</protein>
<evidence type="ECO:0008006" key="3">
    <source>
        <dbReference type="Google" id="ProtNLM"/>
    </source>
</evidence>
<dbReference type="AlphaFoldDB" id="G4TJ29"/>
<dbReference type="EMBL" id="CAFZ01000114">
    <property type="protein sequence ID" value="CCA71312.1"/>
    <property type="molecule type" value="Genomic_DNA"/>
</dbReference>
<accession>G4TJ29</accession>
<dbReference type="SUPFAM" id="SSF81383">
    <property type="entry name" value="F-box domain"/>
    <property type="match status" value="1"/>
</dbReference>
<keyword evidence="2" id="KW-1185">Reference proteome</keyword>
<sequence>MSVANLNTLNFDVLINIARFLSMRDLIALSQTCRQAYLRSRESVAFWWHVLKEIKHAYLSKIGPWTSYSAIELREAVIRSLRALRAWNYADPLKATKIVTIYLPPRDSFGLNRIAIIPNTRWMIQLARRDVNIYDMNTGQQLGSFATVDNASTFLGDCRAVAPDECVLLIGNTRDCIATVYKLRLCDPDPQAVASSVLVEQTHTIIYNRRSSFPKLSGDGRMVASVDESSLKLHILENGRTLYWKHNSLRPRRFGFYRDLLLFYHCSSTAVSMAGIHIPSELEEGSNARKALNITTLELESSPTLMAPVEDIWSQPIKPINDVMWNQSSDDSIMALYLATETHIAQCCIQVSLRQMTPREATTSKAAQFYPDFSLQTPRGSDKTTKDARSPNIIDLIPLPRSAYRRSNTQHTIFDSISDSIPAFDIEWIHVLGVDQPGIIRRIELPREYRFIHELELTAFDEESGVMLFRKVEAMFVVWFA</sequence>
<gene>
    <name evidence="1" type="ORF">PIIN_05251</name>
</gene>
<dbReference type="HOGENOM" id="CLU_567555_0_0_1"/>
<dbReference type="Proteomes" id="UP000007148">
    <property type="component" value="Unassembled WGS sequence"/>
</dbReference>
<evidence type="ECO:0000313" key="1">
    <source>
        <dbReference type="EMBL" id="CCA71312.1"/>
    </source>
</evidence>
<dbReference type="InParanoid" id="G4TJ29"/>
<name>G4TJ29_SERID</name>
<reference evidence="1 2" key="1">
    <citation type="journal article" date="2011" name="PLoS Pathog.">
        <title>Endophytic Life Strategies Decoded by Genome and Transcriptome Analyses of the Mutualistic Root Symbiont Piriformospora indica.</title>
        <authorList>
            <person name="Zuccaro A."/>
            <person name="Lahrmann U."/>
            <person name="Guldener U."/>
            <person name="Langen G."/>
            <person name="Pfiffi S."/>
            <person name="Biedenkopf D."/>
            <person name="Wong P."/>
            <person name="Samans B."/>
            <person name="Grimm C."/>
            <person name="Basiewicz M."/>
            <person name="Murat C."/>
            <person name="Martin F."/>
            <person name="Kogel K.H."/>
        </authorList>
    </citation>
    <scope>NUCLEOTIDE SEQUENCE [LARGE SCALE GENOMIC DNA]</scope>
    <source>
        <strain evidence="1 2">DSM 11827</strain>
    </source>
</reference>
<comment type="caution">
    <text evidence="1">The sequence shown here is derived from an EMBL/GenBank/DDBJ whole genome shotgun (WGS) entry which is preliminary data.</text>
</comment>
<dbReference type="CDD" id="cd09917">
    <property type="entry name" value="F-box_SF"/>
    <property type="match status" value="1"/>
</dbReference>
<proteinExistence type="predicted"/>
<dbReference type="OrthoDB" id="3141767at2759"/>
<dbReference type="InterPro" id="IPR036047">
    <property type="entry name" value="F-box-like_dom_sf"/>
</dbReference>